<evidence type="ECO:0000256" key="10">
    <source>
        <dbReference type="ARBA" id="ARBA00022679"/>
    </source>
</evidence>
<dbReference type="InterPro" id="IPR008279">
    <property type="entry name" value="PEP-util_enz_mobile_dom"/>
</dbReference>
<evidence type="ECO:0000256" key="12">
    <source>
        <dbReference type="ARBA" id="ARBA00022723"/>
    </source>
</evidence>
<reference evidence="19 20" key="1">
    <citation type="submission" date="2022-09" db="EMBL/GenBank/DDBJ databases">
        <title>Chelativorans salina sp. nov., a novel slightly halophilic bacterium isolated from a saline lake sediment enrichment.</title>
        <authorList>
            <person name="Gao L."/>
            <person name="Fang B.-Z."/>
            <person name="Li W.-J."/>
        </authorList>
    </citation>
    <scope>NUCLEOTIDE SEQUENCE [LARGE SCALE GENOMIC DNA]</scope>
    <source>
        <strain evidence="19 20">EGI FJ00035</strain>
    </source>
</reference>
<comment type="cofactor">
    <cofactor evidence="2 16">
        <name>Mg(2+)</name>
        <dbReference type="ChEBI" id="CHEBI:18420"/>
    </cofactor>
</comment>
<dbReference type="SUPFAM" id="SSF55594">
    <property type="entry name" value="HPr-like"/>
    <property type="match status" value="1"/>
</dbReference>
<gene>
    <name evidence="19" type="primary">ptsP</name>
    <name evidence="19" type="ORF">N5A92_05630</name>
</gene>
<dbReference type="InterPro" id="IPR008731">
    <property type="entry name" value="PTS_EIN"/>
</dbReference>
<accession>A0ABT2LJ47</accession>
<dbReference type="InterPro" id="IPR000121">
    <property type="entry name" value="PEP_util_C"/>
</dbReference>
<dbReference type="InterPro" id="IPR006318">
    <property type="entry name" value="PTS_EI-like"/>
</dbReference>
<evidence type="ECO:0000256" key="13">
    <source>
        <dbReference type="ARBA" id="ARBA00022777"/>
    </source>
</evidence>
<dbReference type="EMBL" id="JAOCZP010000001">
    <property type="protein sequence ID" value="MCT7374513.1"/>
    <property type="molecule type" value="Genomic_DNA"/>
</dbReference>
<protein>
    <recommendedName>
        <fullName evidence="6 16">Phosphoenolpyruvate-protein phosphotransferase</fullName>
        <ecNumber evidence="5 16">2.7.3.9</ecNumber>
    </recommendedName>
    <alternativeName>
        <fullName evidence="15 16">Phosphotransferase system, enzyme I</fullName>
    </alternativeName>
</protein>
<dbReference type="PROSITE" id="PS00369">
    <property type="entry name" value="PTS_HPR_HIS"/>
    <property type="match status" value="1"/>
</dbReference>
<evidence type="ECO:0000256" key="4">
    <source>
        <dbReference type="ARBA" id="ARBA00007837"/>
    </source>
</evidence>
<dbReference type="SUPFAM" id="SSF52009">
    <property type="entry name" value="Phosphohistidine domain"/>
    <property type="match status" value="1"/>
</dbReference>
<keyword evidence="13 16" id="KW-0418">Kinase</keyword>
<comment type="caution">
    <text evidence="19">The sequence shown here is derived from an EMBL/GenBank/DDBJ whole genome shotgun (WGS) entry which is preliminary data.</text>
</comment>
<dbReference type="InterPro" id="IPR050499">
    <property type="entry name" value="PEP-utilizing_PTS_enzyme"/>
</dbReference>
<evidence type="ECO:0000256" key="15">
    <source>
        <dbReference type="ARBA" id="ARBA00033235"/>
    </source>
</evidence>
<dbReference type="Pfam" id="PF00391">
    <property type="entry name" value="PEP-utilizers"/>
    <property type="match status" value="1"/>
</dbReference>
<comment type="similarity">
    <text evidence="4 16">Belongs to the PEP-utilizing enzyme family.</text>
</comment>
<dbReference type="InterPro" id="IPR000032">
    <property type="entry name" value="HPr-like"/>
</dbReference>
<evidence type="ECO:0000256" key="3">
    <source>
        <dbReference type="ARBA" id="ARBA00004496"/>
    </source>
</evidence>
<dbReference type="InterPro" id="IPR040442">
    <property type="entry name" value="Pyrv_kinase-like_dom_sf"/>
</dbReference>
<evidence type="ECO:0000259" key="18">
    <source>
        <dbReference type="PROSITE" id="PS51350"/>
    </source>
</evidence>
<keyword evidence="8 16" id="KW-0963">Cytoplasm</keyword>
<evidence type="ECO:0000256" key="1">
    <source>
        <dbReference type="ARBA" id="ARBA00000683"/>
    </source>
</evidence>
<evidence type="ECO:0000256" key="6">
    <source>
        <dbReference type="ARBA" id="ARBA00016544"/>
    </source>
</evidence>
<dbReference type="Pfam" id="PF02896">
    <property type="entry name" value="PEP-utilizers_C"/>
    <property type="match status" value="1"/>
</dbReference>
<dbReference type="Pfam" id="PF05524">
    <property type="entry name" value="PEP-utilisers_N"/>
    <property type="match status" value="1"/>
</dbReference>
<dbReference type="Proteomes" id="UP001320831">
    <property type="component" value="Unassembled WGS sequence"/>
</dbReference>
<evidence type="ECO:0000256" key="8">
    <source>
        <dbReference type="ARBA" id="ARBA00022490"/>
    </source>
</evidence>
<evidence type="ECO:0000313" key="20">
    <source>
        <dbReference type="Proteomes" id="UP001320831"/>
    </source>
</evidence>
<dbReference type="PANTHER" id="PTHR46244">
    <property type="entry name" value="PHOSPHOENOLPYRUVATE-PROTEIN PHOSPHOTRANSFERASE"/>
    <property type="match status" value="1"/>
</dbReference>
<keyword evidence="11 16" id="KW-0598">Phosphotransferase system</keyword>
<proteinExistence type="inferred from homology"/>
<keyword evidence="20" id="KW-1185">Reference proteome</keyword>
<keyword evidence="9 16" id="KW-0762">Sugar transport</keyword>
<dbReference type="InterPro" id="IPR036618">
    <property type="entry name" value="PtsI_HPr-bd_sf"/>
</dbReference>
<dbReference type="InterPro" id="IPR015813">
    <property type="entry name" value="Pyrv/PenolPyrv_kinase-like_dom"/>
</dbReference>
<dbReference type="EC" id="2.7.3.9" evidence="5 16"/>
<dbReference type="InterPro" id="IPR035895">
    <property type="entry name" value="HPr-like_sf"/>
</dbReference>
<evidence type="ECO:0000256" key="5">
    <source>
        <dbReference type="ARBA" id="ARBA00012232"/>
    </source>
</evidence>
<dbReference type="Gene3D" id="3.30.1340.10">
    <property type="entry name" value="HPr-like"/>
    <property type="match status" value="1"/>
</dbReference>
<evidence type="ECO:0000256" key="14">
    <source>
        <dbReference type="ARBA" id="ARBA00022842"/>
    </source>
</evidence>
<dbReference type="SUPFAM" id="SSF51621">
    <property type="entry name" value="Phosphoenolpyruvate/pyruvate domain"/>
    <property type="match status" value="1"/>
</dbReference>
<evidence type="ECO:0000313" key="19">
    <source>
        <dbReference type="EMBL" id="MCT7374513.1"/>
    </source>
</evidence>
<comment type="subcellular location">
    <subcellularLocation>
        <location evidence="3 16">Cytoplasm</location>
    </subcellularLocation>
</comment>
<dbReference type="PROSITE" id="PS51350">
    <property type="entry name" value="PTS_HPR_DOM"/>
    <property type="match status" value="1"/>
</dbReference>
<name>A0ABT2LJ47_9HYPH</name>
<dbReference type="InterPro" id="IPR024692">
    <property type="entry name" value="PTS_EI"/>
</dbReference>
<dbReference type="PANTHER" id="PTHR46244:SF6">
    <property type="entry name" value="PHOSPHOENOLPYRUVATE-PROTEIN PHOSPHOTRANSFERASE"/>
    <property type="match status" value="1"/>
</dbReference>
<dbReference type="RefSeq" id="WP_260900914.1">
    <property type="nucleotide sequence ID" value="NZ_JAOCZP010000001.1"/>
</dbReference>
<comment type="catalytic activity">
    <reaction evidence="1 16">
        <text>L-histidyl-[protein] + phosphoenolpyruvate = N(pros)-phospho-L-histidyl-[protein] + pyruvate</text>
        <dbReference type="Rhea" id="RHEA:23880"/>
        <dbReference type="Rhea" id="RHEA-COMP:9745"/>
        <dbReference type="Rhea" id="RHEA-COMP:9746"/>
        <dbReference type="ChEBI" id="CHEBI:15361"/>
        <dbReference type="ChEBI" id="CHEBI:29979"/>
        <dbReference type="ChEBI" id="CHEBI:58702"/>
        <dbReference type="ChEBI" id="CHEBI:64837"/>
        <dbReference type="EC" id="2.7.3.9"/>
    </reaction>
</comment>
<dbReference type="NCBIfam" id="TIGR01003">
    <property type="entry name" value="PTS_HPr_family"/>
    <property type="match status" value="1"/>
</dbReference>
<dbReference type="GO" id="GO:0008965">
    <property type="term" value="F:phosphoenolpyruvate-protein phosphotransferase activity"/>
    <property type="evidence" value="ECO:0007669"/>
    <property type="project" value="UniProtKB-EC"/>
</dbReference>
<organism evidence="19 20">
    <name type="scientific">Chelativorans salis</name>
    <dbReference type="NCBI Taxonomy" id="2978478"/>
    <lineage>
        <taxon>Bacteria</taxon>
        <taxon>Pseudomonadati</taxon>
        <taxon>Pseudomonadota</taxon>
        <taxon>Alphaproteobacteria</taxon>
        <taxon>Hyphomicrobiales</taxon>
        <taxon>Phyllobacteriaceae</taxon>
        <taxon>Chelativorans</taxon>
    </lineage>
</organism>
<keyword evidence="14 16" id="KW-0460">Magnesium</keyword>
<keyword evidence="10 16" id="KW-0808">Transferase</keyword>
<evidence type="ECO:0000256" key="2">
    <source>
        <dbReference type="ARBA" id="ARBA00001946"/>
    </source>
</evidence>
<evidence type="ECO:0000256" key="17">
    <source>
        <dbReference type="SAM" id="MobiDB-lite"/>
    </source>
</evidence>
<dbReference type="Gene3D" id="1.10.274.10">
    <property type="entry name" value="PtsI, HPr-binding domain"/>
    <property type="match status" value="1"/>
</dbReference>
<dbReference type="SUPFAM" id="SSF47831">
    <property type="entry name" value="Enzyme I of the PEP:sugar phosphotransferase system HPr-binding (sub)domain"/>
    <property type="match status" value="1"/>
</dbReference>
<dbReference type="Gene3D" id="3.20.20.60">
    <property type="entry name" value="Phosphoenolpyruvate-binding domains"/>
    <property type="match status" value="1"/>
</dbReference>
<evidence type="ECO:0000256" key="11">
    <source>
        <dbReference type="ARBA" id="ARBA00022683"/>
    </source>
</evidence>
<dbReference type="PRINTS" id="PR00107">
    <property type="entry name" value="PHOSPHOCPHPR"/>
</dbReference>
<dbReference type="CDD" id="cd00367">
    <property type="entry name" value="PTS-HPr_like"/>
    <property type="match status" value="1"/>
</dbReference>
<feature type="region of interest" description="Disordered" evidence="17">
    <location>
        <begin position="85"/>
        <end position="116"/>
    </location>
</feature>
<dbReference type="InterPro" id="IPR001020">
    <property type="entry name" value="PTS_HPr_His_P_site"/>
</dbReference>
<dbReference type="InterPro" id="IPR036637">
    <property type="entry name" value="Phosphohistidine_dom_sf"/>
</dbReference>
<evidence type="ECO:0000256" key="7">
    <source>
        <dbReference type="ARBA" id="ARBA00022448"/>
    </source>
</evidence>
<dbReference type="PIRSF" id="PIRSF000732">
    <property type="entry name" value="PTS_enzyme_I"/>
    <property type="match status" value="1"/>
</dbReference>
<evidence type="ECO:0000256" key="9">
    <source>
        <dbReference type="ARBA" id="ARBA00022597"/>
    </source>
</evidence>
<dbReference type="NCBIfam" id="TIGR01417">
    <property type="entry name" value="PTS_I_fam"/>
    <property type="match status" value="1"/>
</dbReference>
<keyword evidence="12 16" id="KW-0479">Metal-binding</keyword>
<dbReference type="Pfam" id="PF00381">
    <property type="entry name" value="PTS-HPr"/>
    <property type="match status" value="1"/>
</dbReference>
<dbReference type="PRINTS" id="PR01736">
    <property type="entry name" value="PHPHTRNFRASE"/>
</dbReference>
<sequence>MERSAIVRVKEGLHARPAARFVKLAKAFQSDVEIAKGGKTVSAKSSVKLMLLTVKEGDEVTLKVCGPDENEAMGMLLAYLENPQAGLGDEPEQQQPSTEGTAVAGEASHQPGGYKGAAASAGVALGPVFPYFPPTLEPADTDIPPAEREAEKARLRKAVAAVTGRMETIIAAAAPGSADAEIVKALIELANDEDLIARAEETIGRGLDAVSATLAAGEALAVEFEGLDDPYMKARAEDLHAVTRQICLALTEKEDVDLSGVPDGAILVAEDIGAFELARAPLSRIAGILCGHGGATSHVAIIARNHGIPAVMGLGSTIEVFRTAGWAALDGGHGLAFADPDETLERDLTARIARQEEERKALTAYVDHKLVLADGRAITIAANLGALSEIDNARAAGAMGVGLFRTELMFMAHPMLPSEEEQYETYAALATAFAPEDVIVRTLDIGGDKPVTGIDFPDEENPFLGWRGIRMCLDRPAIFKPQLRALLRANREGNLKVMLPMVSTLDELRRTRTLIEACEAELEREGKAFRRFALGVMIETPAAVLIAPELAAESAFFSIGTNDLTQYIMAADRLNMSVAGLGNVSNPAVMRAIELTTKAGVEAGIMVGICGEAAADTVLIPRFLKMGISELSMSPASVLAAKKAVAEYAAKG</sequence>
<dbReference type="Gene3D" id="3.50.30.10">
    <property type="entry name" value="Phosphohistidine domain"/>
    <property type="match status" value="1"/>
</dbReference>
<keyword evidence="7 16" id="KW-0813">Transport</keyword>
<feature type="domain" description="HPr" evidence="18">
    <location>
        <begin position="1"/>
        <end position="90"/>
    </location>
</feature>
<comment type="function">
    <text evidence="16">General (non sugar-specific) component of the phosphoenolpyruvate-dependent sugar phosphotransferase system (sugar PTS). This major carbohydrate active-transport system catalyzes the phosphorylation of incoming sugar substrates concomitantly with their translocation across the cell membrane. Enzyme I transfers the phosphoryl group from phosphoenolpyruvate (PEP) to the phosphoryl carrier protein (HPr).</text>
</comment>
<evidence type="ECO:0000256" key="16">
    <source>
        <dbReference type="PIRNR" id="PIRNR000732"/>
    </source>
</evidence>